<organismHost>
    <name type="scientific">Oophaga pumilio</name>
    <name type="common">strawberry poison frog</name>
    <dbReference type="NCBI Taxonomy" id="51950"/>
</organismHost>
<evidence type="ECO:0000313" key="1">
    <source>
        <dbReference type="EMBL" id="AYP19494.1"/>
    </source>
</evidence>
<organismHost>
    <name type="scientific">Dryophytes versicolor</name>
    <name type="common">chameleon treefrog</name>
    <dbReference type="NCBI Taxonomy" id="30343"/>
</organismHost>
<protein>
    <submittedName>
        <fullName evidence="1">Uncharacterized protein</fullName>
    </submittedName>
</protein>
<organismHost>
    <name type="scientific">Notophthalmus viridescens</name>
    <name type="common">Eastern newt</name>
    <name type="synonym">Triturus viridescens</name>
    <dbReference type="NCBI Taxonomy" id="8316"/>
</organismHost>
<sequence>MTMHTISDWLNLNAPVRCFHVRQLSESEWRFTVNDTIRVVASVDGPWTVDAKGVEDLKMHKLYVPGPAKCWTRARDKAMAAALAEAVSESETCAADIVRPAVAKNTPRRPVVKRRVDAVKPAAPDNLESWTKDDWYELDL</sequence>
<proteinExistence type="predicted"/>
<gene>
    <name evidence="1" type="primary">orf46</name>
</gene>
<reference evidence="1" key="1">
    <citation type="submission" date="2018-05" db="EMBL/GenBank/DDBJ databases">
        <title>Molecular characterization and complete genome analysis of a Brazilian frog virus 3 (FV3) isolate.</title>
        <authorList>
            <person name="Candido M."/>
            <person name="Alencar A.L.F."/>
            <person name="Tavares L.S."/>
            <person name="Mosterio C.M.F."/>
            <person name="Fernandes A.M."/>
            <person name="Almeida-Queiroz S.R."/>
            <person name="Guerra E.J."/>
            <person name="Sousa R.L.M."/>
        </authorList>
    </citation>
    <scope>NUCLEOTIDE SEQUENCE [LARGE SCALE GENOMIC DNA]</scope>
    <source>
        <strain evidence="1">Rana-Bra-01</strain>
    </source>
</reference>
<organismHost>
    <name type="scientific">Lithobates sylvaticus</name>
    <name type="common">Wood frog</name>
    <name type="synonym">Rana sylvatica</name>
    <dbReference type="NCBI Taxonomy" id="45438"/>
</organismHost>
<organismHost>
    <name type="scientific">Lithobates pipiens</name>
    <name type="common">Northern leopard frog</name>
    <name type="synonym">Rana pipiens</name>
    <dbReference type="NCBI Taxonomy" id="8404"/>
</organismHost>
<accession>A0A3G2Y4J2</accession>
<dbReference type="EMBL" id="MH351268">
    <property type="protein sequence ID" value="AYP19494.1"/>
    <property type="molecule type" value="Genomic_DNA"/>
</dbReference>
<name>A0A3G2Y4J2_FRG3V</name>
<dbReference type="Proteomes" id="UP000319680">
    <property type="component" value="Segment"/>
</dbReference>
<organism evidence="1">
    <name type="scientific">Frog virus 3</name>
    <name type="common">FV-3</name>
    <dbReference type="NCBI Taxonomy" id="10493"/>
    <lineage>
        <taxon>Viruses</taxon>
        <taxon>Varidnaviria</taxon>
        <taxon>Bamfordvirae</taxon>
        <taxon>Nucleocytoviricota</taxon>
        <taxon>Megaviricetes</taxon>
        <taxon>Pimascovirales</taxon>
        <taxon>Pimascovirales incertae sedis</taxon>
        <taxon>Iridoviridae</taxon>
        <taxon>Alphairidovirinae</taxon>
        <taxon>Ranavirus</taxon>
        <taxon>Ranavirus rana1</taxon>
    </lineage>
</organism>